<evidence type="ECO:0000259" key="11">
    <source>
        <dbReference type="Pfam" id="PF08334"/>
    </source>
</evidence>
<keyword evidence="8 10" id="KW-1133">Transmembrane helix</keyword>
<dbReference type="Pfam" id="PF08334">
    <property type="entry name" value="T2SSG"/>
    <property type="match status" value="1"/>
</dbReference>
<dbReference type="AlphaFoldDB" id="A0A107EJN6"/>
<dbReference type="EMBL" id="LPIX01000035">
    <property type="protein sequence ID" value="KWE07081.1"/>
    <property type="molecule type" value="Genomic_DNA"/>
</dbReference>
<evidence type="ECO:0000256" key="2">
    <source>
        <dbReference type="ARBA" id="ARBA00009984"/>
    </source>
</evidence>
<dbReference type="SUPFAM" id="SSF54523">
    <property type="entry name" value="Pili subunits"/>
    <property type="match status" value="1"/>
</dbReference>
<evidence type="ECO:0000256" key="4">
    <source>
        <dbReference type="ARBA" id="ARBA00022475"/>
    </source>
</evidence>
<gene>
    <name evidence="12" type="ORF">WL73_09865</name>
</gene>
<proteinExistence type="inferred from homology"/>
<dbReference type="NCBIfam" id="TIGR02532">
    <property type="entry name" value="IV_pilin_GFxxxE"/>
    <property type="match status" value="1"/>
</dbReference>
<evidence type="ECO:0000256" key="7">
    <source>
        <dbReference type="ARBA" id="ARBA00022692"/>
    </source>
</evidence>
<keyword evidence="9 10" id="KW-0472">Membrane</keyword>
<evidence type="ECO:0000256" key="3">
    <source>
        <dbReference type="ARBA" id="ARBA00020042"/>
    </source>
</evidence>
<evidence type="ECO:0000256" key="8">
    <source>
        <dbReference type="ARBA" id="ARBA00022989"/>
    </source>
</evidence>
<evidence type="ECO:0000256" key="10">
    <source>
        <dbReference type="SAM" id="Phobius"/>
    </source>
</evidence>
<dbReference type="Pfam" id="PF07963">
    <property type="entry name" value="N_methyl"/>
    <property type="match status" value="1"/>
</dbReference>
<keyword evidence="5" id="KW-0488">Methylation</keyword>
<dbReference type="InterPro" id="IPR012902">
    <property type="entry name" value="N_methyl_site"/>
</dbReference>
<dbReference type="PROSITE" id="PS00409">
    <property type="entry name" value="PROKAR_NTER_METHYL"/>
    <property type="match status" value="1"/>
</dbReference>
<comment type="subcellular location">
    <subcellularLocation>
        <location evidence="1">Cell inner membrane</location>
        <topology evidence="1">Single-pass membrane protein</topology>
    </subcellularLocation>
</comment>
<dbReference type="NCBIfam" id="TIGR01710">
    <property type="entry name" value="typeII_sec_gspG"/>
    <property type="match status" value="1"/>
</dbReference>
<dbReference type="PANTHER" id="PTHR30093:SF45">
    <property type="entry name" value="TYPE II SECRETION SYSTEM CORE PROTEIN G"/>
    <property type="match status" value="1"/>
</dbReference>
<dbReference type="GO" id="GO:0015628">
    <property type="term" value="P:protein secretion by the type II secretion system"/>
    <property type="evidence" value="ECO:0007669"/>
    <property type="project" value="InterPro"/>
</dbReference>
<dbReference type="PRINTS" id="PR00813">
    <property type="entry name" value="BCTERIALGSPG"/>
</dbReference>
<sequence length="142" mass="15301">MTPRITIQKKNLQKGFTLLELLVVLVIIGLLAGIVGPRLFSNVDKSKETTAKAQIDVLSKAVDQLRLDIGRYPTTQEGLGLLMTAPADGTPGWNGPYLKKAVPVDPWGTPYQYASPGTHNVDYDIVSYGPTKNASAANAIHN</sequence>
<dbReference type="GO" id="GO:0015627">
    <property type="term" value="C:type II protein secretion system complex"/>
    <property type="evidence" value="ECO:0007669"/>
    <property type="project" value="InterPro"/>
</dbReference>
<name>A0A107EJN6_9BURK</name>
<organism evidence="12 13">
    <name type="scientific">Burkholderia ubonensis</name>
    <dbReference type="NCBI Taxonomy" id="101571"/>
    <lineage>
        <taxon>Bacteria</taxon>
        <taxon>Pseudomonadati</taxon>
        <taxon>Pseudomonadota</taxon>
        <taxon>Betaproteobacteria</taxon>
        <taxon>Burkholderiales</taxon>
        <taxon>Burkholderiaceae</taxon>
        <taxon>Burkholderia</taxon>
        <taxon>Burkholderia cepacia complex</taxon>
    </lineage>
</organism>
<dbReference type="PANTHER" id="PTHR30093">
    <property type="entry name" value="GENERAL SECRETION PATHWAY PROTEIN G"/>
    <property type="match status" value="1"/>
</dbReference>
<evidence type="ECO:0000256" key="5">
    <source>
        <dbReference type="ARBA" id="ARBA00022481"/>
    </source>
</evidence>
<reference evidence="12 13" key="1">
    <citation type="submission" date="2015-11" db="EMBL/GenBank/DDBJ databases">
        <title>Expanding the genomic diversity of Burkholderia species for the development of highly accurate diagnostics.</title>
        <authorList>
            <person name="Sahl J."/>
            <person name="Keim P."/>
            <person name="Wagner D."/>
        </authorList>
    </citation>
    <scope>NUCLEOTIDE SEQUENCE [LARGE SCALE GENOMIC DNA]</scope>
    <source>
        <strain evidence="12 13">MSMB2167WGS</strain>
    </source>
</reference>
<dbReference type="InterPro" id="IPR045584">
    <property type="entry name" value="Pilin-like"/>
</dbReference>
<comment type="similarity">
    <text evidence="2">Belongs to the GSP G family.</text>
</comment>
<dbReference type="Proteomes" id="UP000062998">
    <property type="component" value="Unassembled WGS sequence"/>
</dbReference>
<comment type="caution">
    <text evidence="12">The sequence shown here is derived from an EMBL/GenBank/DDBJ whole genome shotgun (WGS) entry which is preliminary data.</text>
</comment>
<dbReference type="InterPro" id="IPR013545">
    <property type="entry name" value="T2SS_protein-GspG_C"/>
</dbReference>
<dbReference type="Gene3D" id="3.30.700.10">
    <property type="entry name" value="Glycoprotein, Type 4 Pilin"/>
    <property type="match status" value="1"/>
</dbReference>
<dbReference type="OrthoDB" id="9795612at2"/>
<dbReference type="InterPro" id="IPR000983">
    <property type="entry name" value="Bac_GSPG_pilin"/>
</dbReference>
<evidence type="ECO:0000313" key="12">
    <source>
        <dbReference type="EMBL" id="KWE07081.1"/>
    </source>
</evidence>
<protein>
    <recommendedName>
        <fullName evidence="3">Type II secretion system core protein G</fullName>
    </recommendedName>
</protein>
<evidence type="ECO:0000256" key="1">
    <source>
        <dbReference type="ARBA" id="ARBA00004377"/>
    </source>
</evidence>
<keyword evidence="6" id="KW-0997">Cell inner membrane</keyword>
<dbReference type="GO" id="GO:0005886">
    <property type="term" value="C:plasma membrane"/>
    <property type="evidence" value="ECO:0007669"/>
    <property type="project" value="UniProtKB-SubCell"/>
</dbReference>
<keyword evidence="4" id="KW-1003">Cell membrane</keyword>
<dbReference type="InterPro" id="IPR010054">
    <property type="entry name" value="Type2_sec_GspG"/>
</dbReference>
<accession>A0A107EJN6</accession>
<dbReference type="RefSeq" id="WP_059963936.1">
    <property type="nucleotide sequence ID" value="NZ_CP013464.1"/>
</dbReference>
<evidence type="ECO:0000256" key="9">
    <source>
        <dbReference type="ARBA" id="ARBA00023136"/>
    </source>
</evidence>
<evidence type="ECO:0000313" key="13">
    <source>
        <dbReference type="Proteomes" id="UP000062998"/>
    </source>
</evidence>
<evidence type="ECO:0000256" key="6">
    <source>
        <dbReference type="ARBA" id="ARBA00022519"/>
    </source>
</evidence>
<feature type="transmembrane region" description="Helical" evidence="10">
    <location>
        <begin position="21"/>
        <end position="40"/>
    </location>
</feature>
<keyword evidence="7 10" id="KW-0812">Transmembrane</keyword>
<feature type="domain" description="Type II secretion system protein GspG C-terminal" evidence="11">
    <location>
        <begin position="38"/>
        <end position="134"/>
    </location>
</feature>